<organism evidence="2 3">
    <name type="scientific">Mariniflexile fucanivorans</name>
    <dbReference type="NCBI Taxonomy" id="264023"/>
    <lineage>
        <taxon>Bacteria</taxon>
        <taxon>Pseudomonadati</taxon>
        <taxon>Bacteroidota</taxon>
        <taxon>Flavobacteriia</taxon>
        <taxon>Flavobacteriales</taxon>
        <taxon>Flavobacteriaceae</taxon>
        <taxon>Mariniflexile</taxon>
    </lineage>
</organism>
<accession>A0A4V2QEC7</accession>
<dbReference type="RefSeq" id="WP_132215188.1">
    <property type="nucleotide sequence ID" value="NZ_OX156936.1"/>
</dbReference>
<keyword evidence="3" id="KW-1185">Reference proteome</keyword>
<dbReference type="Pfam" id="PF13148">
    <property type="entry name" value="DUF3987"/>
    <property type="match status" value="1"/>
</dbReference>
<name>A0A4V2QEC7_9FLAO</name>
<gene>
    <name evidence="2" type="ORF">EV196_10293</name>
</gene>
<dbReference type="InterPro" id="IPR025048">
    <property type="entry name" value="DUF3987"/>
</dbReference>
<sequence>MSEVVNNKLVVSVYQNFGTKLKDRSLIEILQEIKSDKYQSDINSIRYAIHKGDEKVADEIKSGLLAFTMSGTFGKSRTKANIKSYSQIIGLDFDHIPVTELNTMVTLVNDCKYTFASFISPSGEGIKVFIKINSNAAQHTTAYNQVANFYKNLSGYDFDPKCIDITRLCFVSFDPETYLNESATMFEIQEEVEQLPKEHKLEPQSFESTDTLLEKCLKFTEQKEQYANGNRNNFMHLLASNANRFGINEADTLDFCITNFDLNEKEIKASVQSAYKNQAADFAKFADFANRKPIQQAVLKPIEKKETTDDENYLLNTPTIPQSVYNNLPLILKQGAEAFTEAREKDTFLTGALAVLSGCLPNVTGEYGGRTMYPHLFSFILAPAASGKGALQSSKELADKYHEEVLKNSREQKKEYDKKIEAIKHANRFKKKGDTHQEEMPEEPPFKVVFIPANTSNAKIIQHLQQNEGSGIICETEADTLGQVFKNDWGSYSDLLRKAFHNEKISISRKTNNEYFEINNPRLAVALSGTPQQVYNIISSAEDGLFSRFIFYVFKTNSKWIDPSPFGSRVNLTDHFAKLSIAVYEMVLFLDSGKTTVHLSREQWDKFNPVFSEYLNQISAFVSEDAQSIVKRLGVVLYRICMIFTAIRKYQNQEQGTDIQCLDEDFEIALQLIEVYLKHNILMFENLPKQTNEEQGPFKSGQNKKRFFDALPNQFTRKEAVELASAFNMAERTVGTFLKSCLGKYLQQPEYGVYKKTEST</sequence>
<reference evidence="2 3" key="1">
    <citation type="submission" date="2019-03" db="EMBL/GenBank/DDBJ databases">
        <title>Genomic Encyclopedia of Type Strains, Phase IV (KMG-IV): sequencing the most valuable type-strain genomes for metagenomic binning, comparative biology and taxonomic classification.</title>
        <authorList>
            <person name="Goeker M."/>
        </authorList>
    </citation>
    <scope>NUCLEOTIDE SEQUENCE [LARGE SCALE GENOMIC DNA]</scope>
    <source>
        <strain evidence="2 3">DSM 18792</strain>
    </source>
</reference>
<evidence type="ECO:0000259" key="1">
    <source>
        <dbReference type="Pfam" id="PF08800"/>
    </source>
</evidence>
<dbReference type="EMBL" id="SLUP01000002">
    <property type="protein sequence ID" value="TCL67537.1"/>
    <property type="molecule type" value="Genomic_DNA"/>
</dbReference>
<proteinExistence type="predicted"/>
<evidence type="ECO:0000313" key="2">
    <source>
        <dbReference type="EMBL" id="TCL67537.1"/>
    </source>
</evidence>
<dbReference type="InterPro" id="IPR014907">
    <property type="entry name" value="BT4734-like_N"/>
</dbReference>
<feature type="domain" description="BT4734-like N-terminal" evidence="1">
    <location>
        <begin position="61"/>
        <end position="178"/>
    </location>
</feature>
<evidence type="ECO:0000313" key="3">
    <source>
        <dbReference type="Proteomes" id="UP000295455"/>
    </source>
</evidence>
<protein>
    <submittedName>
        <fullName evidence="2">VirE-like protein</fullName>
    </submittedName>
</protein>
<dbReference type="AlphaFoldDB" id="A0A4V2QEC7"/>
<comment type="caution">
    <text evidence="2">The sequence shown here is derived from an EMBL/GenBank/DDBJ whole genome shotgun (WGS) entry which is preliminary data.</text>
</comment>
<dbReference type="Proteomes" id="UP000295455">
    <property type="component" value="Unassembled WGS sequence"/>
</dbReference>
<dbReference type="OrthoDB" id="1522635at2"/>
<dbReference type="Pfam" id="PF08800">
    <property type="entry name" value="BT4734-like_N"/>
    <property type="match status" value="1"/>
</dbReference>